<comment type="caution">
    <text evidence="1">The sequence shown here is derived from an EMBL/GenBank/DDBJ whole genome shotgun (WGS) entry which is preliminary data.</text>
</comment>
<name>A0ACA9SS86_9GLOM</name>
<dbReference type="Proteomes" id="UP000789920">
    <property type="component" value="Unassembled WGS sequence"/>
</dbReference>
<feature type="non-terminal residue" evidence="1">
    <location>
        <position position="1"/>
    </location>
</feature>
<gene>
    <name evidence="1" type="ORF">RPERSI_LOCUS34130</name>
</gene>
<protein>
    <submittedName>
        <fullName evidence="1">36405_t:CDS:1</fullName>
    </submittedName>
</protein>
<sequence length="39" mass="4395">RGVIVGAAQKVPIPADSPNFRGPCYDYRLYFEKRPLDAN</sequence>
<organism evidence="1 2">
    <name type="scientific">Racocetra persica</name>
    <dbReference type="NCBI Taxonomy" id="160502"/>
    <lineage>
        <taxon>Eukaryota</taxon>
        <taxon>Fungi</taxon>
        <taxon>Fungi incertae sedis</taxon>
        <taxon>Mucoromycota</taxon>
        <taxon>Glomeromycotina</taxon>
        <taxon>Glomeromycetes</taxon>
        <taxon>Diversisporales</taxon>
        <taxon>Gigasporaceae</taxon>
        <taxon>Racocetra</taxon>
    </lineage>
</organism>
<dbReference type="EMBL" id="CAJVQC010151115">
    <property type="protein sequence ID" value="CAG8846413.1"/>
    <property type="molecule type" value="Genomic_DNA"/>
</dbReference>
<evidence type="ECO:0000313" key="2">
    <source>
        <dbReference type="Proteomes" id="UP000789920"/>
    </source>
</evidence>
<keyword evidence="2" id="KW-1185">Reference proteome</keyword>
<accession>A0ACA9SS86</accession>
<reference evidence="1" key="1">
    <citation type="submission" date="2021-06" db="EMBL/GenBank/DDBJ databases">
        <authorList>
            <person name="Kallberg Y."/>
            <person name="Tangrot J."/>
            <person name="Rosling A."/>
        </authorList>
    </citation>
    <scope>NUCLEOTIDE SEQUENCE</scope>
    <source>
        <strain evidence="1">MA461A</strain>
    </source>
</reference>
<proteinExistence type="predicted"/>
<evidence type="ECO:0000313" key="1">
    <source>
        <dbReference type="EMBL" id="CAG8846413.1"/>
    </source>
</evidence>